<feature type="transmembrane region" description="Helical" evidence="4">
    <location>
        <begin position="324"/>
        <end position="343"/>
    </location>
</feature>
<protein>
    <submittedName>
        <fullName evidence="6">Riboflavin transporter Mch5p</fullName>
    </submittedName>
</protein>
<evidence type="ECO:0000259" key="5">
    <source>
        <dbReference type="PROSITE" id="PS50850"/>
    </source>
</evidence>
<evidence type="ECO:0000256" key="3">
    <source>
        <dbReference type="SAM" id="MobiDB-lite"/>
    </source>
</evidence>
<gene>
    <name evidence="6" type="primary">MCH5</name>
    <name evidence="6" type="ORF">CAAN4_D04786</name>
</gene>
<feature type="transmembrane region" description="Helical" evidence="4">
    <location>
        <begin position="392"/>
        <end position="411"/>
    </location>
</feature>
<dbReference type="InterPro" id="IPR050327">
    <property type="entry name" value="Proton-linked_MCT"/>
</dbReference>
<feature type="transmembrane region" description="Helical" evidence="4">
    <location>
        <begin position="205"/>
        <end position="226"/>
    </location>
</feature>
<feature type="transmembrane region" description="Helical" evidence="4">
    <location>
        <begin position="142"/>
        <end position="163"/>
    </location>
</feature>
<feature type="transmembrane region" description="Helical" evidence="4">
    <location>
        <begin position="175"/>
        <end position="193"/>
    </location>
</feature>
<keyword evidence="7" id="KW-1185">Reference proteome</keyword>
<dbReference type="Pfam" id="PF07690">
    <property type="entry name" value="MFS_1"/>
    <property type="match status" value="1"/>
</dbReference>
<dbReference type="SUPFAM" id="SSF103473">
    <property type="entry name" value="MFS general substrate transporter"/>
    <property type="match status" value="1"/>
</dbReference>
<accession>A0ABP0EAK8</accession>
<evidence type="ECO:0000313" key="7">
    <source>
        <dbReference type="Proteomes" id="UP001497600"/>
    </source>
</evidence>
<dbReference type="Proteomes" id="UP001497600">
    <property type="component" value="Chromosome D"/>
</dbReference>
<dbReference type="PROSITE" id="PS50850">
    <property type="entry name" value="MFS"/>
    <property type="match status" value="1"/>
</dbReference>
<feature type="transmembrane region" description="Helical" evidence="4">
    <location>
        <begin position="294"/>
        <end position="312"/>
    </location>
</feature>
<feature type="transmembrane region" description="Helical" evidence="4">
    <location>
        <begin position="87"/>
        <end position="109"/>
    </location>
</feature>
<name>A0ABP0EAK8_9ASCO</name>
<feature type="domain" description="Major facilitator superfamily (MFS) profile" evidence="5">
    <location>
        <begin position="45"/>
        <end position="449"/>
    </location>
</feature>
<dbReference type="PANTHER" id="PTHR11360:SF177">
    <property type="entry name" value="RIBOFLAVIN TRANSPORTER MCH5"/>
    <property type="match status" value="1"/>
</dbReference>
<keyword evidence="4" id="KW-0812">Transmembrane</keyword>
<evidence type="ECO:0000313" key="6">
    <source>
        <dbReference type="EMBL" id="CAK7903484.1"/>
    </source>
</evidence>
<sequence length="453" mass="48556">MDDPHAKDIEGQVSNEPKLSVEPSEGSSGIEAFDDPDLFPEGGWVAYRVVIGCFVGFIGTLGFVNATGVIQTYVTTNILKDSPESDVGWIFSVYNFMAFGSTLVSGPVFDRVGARIPLLIGIVLQTVGFMCLSVSTEVYQFVLGYGILAGLGTSFTFAPFLGAISHFFLKKRAQAIGAAYMGGALGGIIFPLVFRSLFPKVGFGWGIRIGAFMVFGFLLIGFALIADRKEEIHAGHNYQSGGVIKQIVQSIDLTVFKDRIYTCLVLALLGNGFAFLISLTYIPSYAVANGVPQNSSYLLLVVFNAMSIPGRVIPGYYADKYGRFNMLCLIALLSTMAFCIIWIPPPIGHTLTGLYVFSGCYGFTSGSILSLAPACIGQICHTRDFGKRYGTAYFALSFGDLIGIPIGGAIIGSGNSVKGFDHLVIFITVLSAMGTIAAFSARYLYAGVKMIKV</sequence>
<comment type="similarity">
    <text evidence="2">Belongs to the major facilitator superfamily. Monocarboxylate porter (TC 2.A.1.13) family.</text>
</comment>
<feature type="transmembrane region" description="Helical" evidence="4">
    <location>
        <begin position="45"/>
        <end position="67"/>
    </location>
</feature>
<feature type="compositionally biased region" description="Basic and acidic residues" evidence="3">
    <location>
        <begin position="1"/>
        <end position="10"/>
    </location>
</feature>
<dbReference type="EMBL" id="OZ004256">
    <property type="protein sequence ID" value="CAK7903484.1"/>
    <property type="molecule type" value="Genomic_DNA"/>
</dbReference>
<evidence type="ECO:0000256" key="2">
    <source>
        <dbReference type="ARBA" id="ARBA00006727"/>
    </source>
</evidence>
<feature type="transmembrane region" description="Helical" evidence="4">
    <location>
        <begin position="116"/>
        <end position="136"/>
    </location>
</feature>
<feature type="transmembrane region" description="Helical" evidence="4">
    <location>
        <begin position="423"/>
        <end position="445"/>
    </location>
</feature>
<comment type="subcellular location">
    <subcellularLocation>
        <location evidence="1">Membrane</location>
        <topology evidence="1">Multi-pass membrane protein</topology>
    </subcellularLocation>
</comment>
<dbReference type="InterPro" id="IPR020846">
    <property type="entry name" value="MFS_dom"/>
</dbReference>
<proteinExistence type="inferred from homology"/>
<organism evidence="6 7">
    <name type="scientific">[Candida] anglica</name>
    <dbReference type="NCBI Taxonomy" id="148631"/>
    <lineage>
        <taxon>Eukaryota</taxon>
        <taxon>Fungi</taxon>
        <taxon>Dikarya</taxon>
        <taxon>Ascomycota</taxon>
        <taxon>Saccharomycotina</taxon>
        <taxon>Pichiomycetes</taxon>
        <taxon>Debaryomycetaceae</taxon>
        <taxon>Kurtzmaniella</taxon>
    </lineage>
</organism>
<evidence type="ECO:0000256" key="1">
    <source>
        <dbReference type="ARBA" id="ARBA00004141"/>
    </source>
</evidence>
<feature type="transmembrane region" description="Helical" evidence="4">
    <location>
        <begin position="355"/>
        <end position="380"/>
    </location>
</feature>
<dbReference type="InterPro" id="IPR036259">
    <property type="entry name" value="MFS_trans_sf"/>
</dbReference>
<keyword evidence="4" id="KW-0472">Membrane</keyword>
<feature type="region of interest" description="Disordered" evidence="3">
    <location>
        <begin position="1"/>
        <end position="32"/>
    </location>
</feature>
<evidence type="ECO:0000256" key="4">
    <source>
        <dbReference type="SAM" id="Phobius"/>
    </source>
</evidence>
<feature type="transmembrane region" description="Helical" evidence="4">
    <location>
        <begin position="260"/>
        <end position="282"/>
    </location>
</feature>
<keyword evidence="4" id="KW-1133">Transmembrane helix</keyword>
<dbReference type="InterPro" id="IPR011701">
    <property type="entry name" value="MFS"/>
</dbReference>
<dbReference type="Gene3D" id="1.20.1250.20">
    <property type="entry name" value="MFS general substrate transporter like domains"/>
    <property type="match status" value="1"/>
</dbReference>
<dbReference type="PANTHER" id="PTHR11360">
    <property type="entry name" value="MONOCARBOXYLATE TRANSPORTER"/>
    <property type="match status" value="1"/>
</dbReference>
<reference evidence="6 7" key="1">
    <citation type="submission" date="2024-01" db="EMBL/GenBank/DDBJ databases">
        <authorList>
            <consortium name="Genoscope - CEA"/>
            <person name="William W."/>
        </authorList>
    </citation>
    <scope>NUCLEOTIDE SEQUENCE [LARGE SCALE GENOMIC DNA]</scope>
    <source>
        <strain evidence="6 7">29B2s-10</strain>
    </source>
</reference>